<dbReference type="WBParaSite" id="PTRK_0000123300.1">
    <property type="protein sequence ID" value="PTRK_0000123300.1"/>
    <property type="gene ID" value="PTRK_0000123300"/>
</dbReference>
<organism evidence="2 3">
    <name type="scientific">Parastrongyloides trichosuri</name>
    <name type="common">Possum-specific nematode worm</name>
    <dbReference type="NCBI Taxonomy" id="131310"/>
    <lineage>
        <taxon>Eukaryota</taxon>
        <taxon>Metazoa</taxon>
        <taxon>Ecdysozoa</taxon>
        <taxon>Nematoda</taxon>
        <taxon>Chromadorea</taxon>
        <taxon>Rhabditida</taxon>
        <taxon>Tylenchina</taxon>
        <taxon>Panagrolaimomorpha</taxon>
        <taxon>Strongyloidoidea</taxon>
        <taxon>Strongyloididae</taxon>
        <taxon>Parastrongyloides</taxon>
    </lineage>
</organism>
<dbReference type="AlphaFoldDB" id="A0A0N4Z2W0"/>
<evidence type="ECO:0000313" key="3">
    <source>
        <dbReference type="WBParaSite" id="PTRK_0000123300.1"/>
    </source>
</evidence>
<dbReference type="Proteomes" id="UP000038045">
    <property type="component" value="Unplaced"/>
</dbReference>
<protein>
    <submittedName>
        <fullName evidence="3">PE-PGRS family protein</fullName>
    </submittedName>
</protein>
<name>A0A0N4Z2W0_PARTI</name>
<feature type="compositionally biased region" description="Basic and acidic residues" evidence="1">
    <location>
        <begin position="584"/>
        <end position="626"/>
    </location>
</feature>
<feature type="region of interest" description="Disordered" evidence="1">
    <location>
        <begin position="565"/>
        <end position="648"/>
    </location>
</feature>
<evidence type="ECO:0000256" key="1">
    <source>
        <dbReference type="SAM" id="MobiDB-lite"/>
    </source>
</evidence>
<feature type="compositionally biased region" description="Polar residues" evidence="1">
    <location>
        <begin position="638"/>
        <end position="648"/>
    </location>
</feature>
<proteinExistence type="predicted"/>
<sequence>MDCDITHQSLLRSRPGSEGGLIGQNHGAAAAHPVDFDPVQNGLGGGIAHHLADLDHGLGGLARGAEGGGERLPRRLRLREALEADVLVSRDLGQFAGLGHSLVQTAQLIDQTQAVRLGAGPDAALGDLADPLRRQLAAFGDAVDEVAVDAVHPAREGGALALIEGLRRREGVGVVAADRQTAHVDAEAAQGVGQHELAAEDADRAGQGRGLGHDPVGFRADPIAARRGVGAHGHDHRLARRLGRAHGGQDLFRSFGRAARRGDAEDDGLHVLVLDCVIDGLGGVVRTNVGAAAEGRIVGAATGHDGALAADDGDGRLGRARARRRARPLQRGVVAELDDLGVLARLGLGCRFGLFDLTDLVDQLQRQGLIGGVRAGLDDGLQGVRRRLAVAGDVGDGVVVDGAHPGQHGLAVRRGVVAVEVRVDRVLELVALLVVGLDAVLLEGAAQEDAVRRQTDGLEARRVLQPQLIGAGGDHIAGHHRAHRHEALAVGDDRLARGAEAGDRLTHLIGRGGRHAGFGRAHQQDLDVVVGRRLGQDVHNLNHRHAGAAEGREGIGRRLVRQPAAQVELQHRMGGRRRLGGASRHGEEDQRHDGQDDEKGHKPGEDAQHGEEELLHGKADVQDRGQKRPGVRIEAASAPSNEWTVINP</sequence>
<feature type="region of interest" description="Disordered" evidence="1">
    <location>
        <begin position="1"/>
        <end position="25"/>
    </location>
</feature>
<accession>A0A0N4Z2W0</accession>
<evidence type="ECO:0000313" key="2">
    <source>
        <dbReference type="Proteomes" id="UP000038045"/>
    </source>
</evidence>
<reference evidence="3" key="1">
    <citation type="submission" date="2017-02" db="UniProtKB">
        <authorList>
            <consortium name="WormBaseParasite"/>
        </authorList>
    </citation>
    <scope>IDENTIFICATION</scope>
</reference>
<feature type="compositionally biased region" description="Polar residues" evidence="1">
    <location>
        <begin position="1"/>
        <end position="11"/>
    </location>
</feature>
<keyword evidence="2" id="KW-1185">Reference proteome</keyword>